<dbReference type="SUPFAM" id="SSF50978">
    <property type="entry name" value="WD40 repeat-like"/>
    <property type="match status" value="1"/>
</dbReference>
<dbReference type="PROSITE" id="PS50294">
    <property type="entry name" value="WD_REPEATS_REGION"/>
    <property type="match status" value="6"/>
</dbReference>
<keyword evidence="7" id="KW-1185">Reference proteome</keyword>
<evidence type="ECO:0000256" key="3">
    <source>
        <dbReference type="PROSITE-ProRule" id="PRU00221"/>
    </source>
</evidence>
<feature type="repeat" description="WD" evidence="3">
    <location>
        <begin position="17"/>
        <end position="58"/>
    </location>
</feature>
<dbReference type="InterPro" id="IPR020472">
    <property type="entry name" value="WD40_PAC1"/>
</dbReference>
<evidence type="ECO:0000256" key="1">
    <source>
        <dbReference type="ARBA" id="ARBA00022574"/>
    </source>
</evidence>
<feature type="repeat" description="WD" evidence="3">
    <location>
        <begin position="60"/>
        <end position="101"/>
    </location>
</feature>
<dbReference type="PANTHER" id="PTHR19848:SF8">
    <property type="entry name" value="F-BOX AND WD REPEAT DOMAIN CONTAINING 7"/>
    <property type="match status" value="1"/>
</dbReference>
<dbReference type="PRINTS" id="PR00320">
    <property type="entry name" value="GPROTEINBRPT"/>
</dbReference>
<dbReference type="PROSITE" id="PS50011">
    <property type="entry name" value="PROTEIN_KINASE_DOM"/>
    <property type="match status" value="1"/>
</dbReference>
<accession>A0A0K6FQ87</accession>
<feature type="repeat" description="WD" evidence="3">
    <location>
        <begin position="283"/>
        <end position="324"/>
    </location>
</feature>
<dbReference type="SMART" id="SM00320">
    <property type="entry name" value="WD40"/>
    <property type="match status" value="7"/>
</dbReference>
<dbReference type="InterPro" id="IPR011009">
    <property type="entry name" value="Kinase-like_dom_sf"/>
</dbReference>
<dbReference type="InterPro" id="IPR000719">
    <property type="entry name" value="Prot_kinase_dom"/>
</dbReference>
<keyword evidence="1 3" id="KW-0853">WD repeat</keyword>
<dbReference type="PROSITE" id="PS50082">
    <property type="entry name" value="WD_REPEATS_2"/>
    <property type="match status" value="6"/>
</dbReference>
<dbReference type="CDD" id="cd00200">
    <property type="entry name" value="WD40"/>
    <property type="match status" value="1"/>
</dbReference>
<dbReference type="InterPro" id="IPR001245">
    <property type="entry name" value="Ser-Thr/Tyr_kinase_cat_dom"/>
</dbReference>
<dbReference type="Pfam" id="PF00400">
    <property type="entry name" value="WD40"/>
    <property type="match status" value="6"/>
</dbReference>
<dbReference type="GO" id="GO:0004672">
    <property type="term" value="F:protein kinase activity"/>
    <property type="evidence" value="ECO:0007669"/>
    <property type="project" value="InterPro"/>
</dbReference>
<dbReference type="EMBL" id="CYGV01000391">
    <property type="protein sequence ID" value="CUA68333.1"/>
    <property type="molecule type" value="Genomic_DNA"/>
</dbReference>
<name>A0A0K6FQ87_9AGAM</name>
<dbReference type="PANTHER" id="PTHR19848">
    <property type="entry name" value="WD40 REPEAT PROTEIN"/>
    <property type="match status" value="1"/>
</dbReference>
<feature type="repeat" description="WD" evidence="3">
    <location>
        <begin position="197"/>
        <end position="238"/>
    </location>
</feature>
<dbReference type="Gene3D" id="2.130.10.10">
    <property type="entry name" value="YVTN repeat-like/Quinoprotein amine dehydrogenase"/>
    <property type="match status" value="3"/>
</dbReference>
<organism evidence="6 7">
    <name type="scientific">Rhizoctonia solani</name>
    <dbReference type="NCBI Taxonomy" id="456999"/>
    <lineage>
        <taxon>Eukaryota</taxon>
        <taxon>Fungi</taxon>
        <taxon>Dikarya</taxon>
        <taxon>Basidiomycota</taxon>
        <taxon>Agaricomycotina</taxon>
        <taxon>Agaricomycetes</taxon>
        <taxon>Cantharellales</taxon>
        <taxon>Ceratobasidiaceae</taxon>
        <taxon>Rhizoctonia</taxon>
    </lineage>
</organism>
<dbReference type="InterPro" id="IPR019775">
    <property type="entry name" value="WD40_repeat_CS"/>
</dbReference>
<feature type="region of interest" description="Disordered" evidence="4">
    <location>
        <begin position="628"/>
        <end position="647"/>
    </location>
</feature>
<protein>
    <submittedName>
        <fullName evidence="6">Notchless protein homolog 1 [Homo sapiens]</fullName>
    </submittedName>
</protein>
<evidence type="ECO:0000259" key="5">
    <source>
        <dbReference type="PROSITE" id="PS50011"/>
    </source>
</evidence>
<dbReference type="InterPro" id="IPR001680">
    <property type="entry name" value="WD40_rpt"/>
</dbReference>
<dbReference type="Gene3D" id="1.10.510.10">
    <property type="entry name" value="Transferase(Phosphotransferase) domain 1"/>
    <property type="match status" value="1"/>
</dbReference>
<reference evidence="6 7" key="1">
    <citation type="submission" date="2015-07" db="EMBL/GenBank/DDBJ databases">
        <authorList>
            <person name="Noorani M."/>
        </authorList>
    </citation>
    <scope>NUCLEOTIDE SEQUENCE [LARGE SCALE GENOMIC DNA]</scope>
    <source>
        <strain evidence="6">BBA 69670</strain>
    </source>
</reference>
<evidence type="ECO:0000256" key="2">
    <source>
        <dbReference type="ARBA" id="ARBA00022737"/>
    </source>
</evidence>
<dbReference type="SUPFAM" id="SSF56112">
    <property type="entry name" value="Protein kinase-like (PK-like)"/>
    <property type="match status" value="1"/>
</dbReference>
<feature type="repeat" description="WD" evidence="3">
    <location>
        <begin position="240"/>
        <end position="281"/>
    </location>
</feature>
<feature type="domain" description="Protein kinase" evidence="5">
    <location>
        <begin position="377"/>
        <end position="647"/>
    </location>
</feature>
<dbReference type="AlphaFoldDB" id="A0A0K6FQ87"/>
<dbReference type="Proteomes" id="UP000044841">
    <property type="component" value="Unassembled WGS sequence"/>
</dbReference>
<dbReference type="PRINTS" id="PR00109">
    <property type="entry name" value="TYRKINASE"/>
</dbReference>
<feature type="repeat" description="WD" evidence="3">
    <location>
        <begin position="154"/>
        <end position="195"/>
    </location>
</feature>
<gene>
    <name evidence="6" type="ORF">RSOLAG22IIIB_07855</name>
</gene>
<sequence>MTSPLQSVLHHRPPIVHTGHRDLVTSVAFSPDGKSVASGSGDKTIHVWDTQSSPQISKPLIGHYDCIWSVSYSPLGNIIASASEDKTIRLWDAETGHQLEEPLRGDYRFYAVAFSPDAKLIACGCRRSLSNSDPSTNPVQLWDTQKRIPVSDPFKGHTRIVRSVGFSPDGTRVVSGSFDKTIRIWDVQRGTTIFGPLERHTKAVESALFSPDGSQIVSCSDDRTLQLWDARDGTSIGKPYEGHTSGVSSVGFSPDGMYLVSGAFDKTVRLWDVRARREVGRPFEEHTDDVYSVAFSPCGRYVASGSKDRKVIIRNVSGQDTEPANDLNLPETSIDKSNSLENQSIRVFSSQMSTRQIFNCLIDAGCIDLSSQMDTSQDTARIVSGGGFGDIWIGHLRNGVRVAIKAWRADALEHCRDRTLKRAARELFYWSRMEHRNIHQLSGVIIFRGEYLGMVSEWMDNGNLHTYLRKHPGADRHQLCIDVGSGLEYMHSQSTVHGDLKAINVLISSDGIAMLSDFDFSIMSTASSLVFSESSNTRSGSIRWVAPEMLVEEAPKRTTQSDVYALGMTLLEIFTGDVPYPHCRMDFAVLTTVTRGTLPIRPIEQLKDDDHGNLVWQLLLSCWSRDPSERPSAGQVVGTLKSISDHA</sequence>
<evidence type="ECO:0000256" key="4">
    <source>
        <dbReference type="SAM" id="MobiDB-lite"/>
    </source>
</evidence>
<evidence type="ECO:0000313" key="7">
    <source>
        <dbReference type="Proteomes" id="UP000044841"/>
    </source>
</evidence>
<dbReference type="GO" id="GO:0005524">
    <property type="term" value="F:ATP binding"/>
    <property type="evidence" value="ECO:0007669"/>
    <property type="project" value="InterPro"/>
</dbReference>
<dbReference type="Pfam" id="PF07714">
    <property type="entry name" value="PK_Tyr_Ser-Thr"/>
    <property type="match status" value="1"/>
</dbReference>
<proteinExistence type="predicted"/>
<dbReference type="InterPro" id="IPR015943">
    <property type="entry name" value="WD40/YVTN_repeat-like_dom_sf"/>
</dbReference>
<evidence type="ECO:0000313" key="6">
    <source>
        <dbReference type="EMBL" id="CUA68333.1"/>
    </source>
</evidence>
<dbReference type="PROSITE" id="PS00678">
    <property type="entry name" value="WD_REPEATS_1"/>
    <property type="match status" value="5"/>
</dbReference>
<dbReference type="InterPro" id="IPR036322">
    <property type="entry name" value="WD40_repeat_dom_sf"/>
</dbReference>
<keyword evidence="2" id="KW-0677">Repeat</keyword>
<dbReference type="SMART" id="SM00220">
    <property type="entry name" value="S_TKc"/>
    <property type="match status" value="1"/>
</dbReference>